<dbReference type="GO" id="GO:0020037">
    <property type="term" value="F:heme binding"/>
    <property type="evidence" value="ECO:0007669"/>
    <property type="project" value="InterPro"/>
</dbReference>
<dbReference type="InterPro" id="IPR002401">
    <property type="entry name" value="Cyt_P450_E_grp-I"/>
</dbReference>
<reference evidence="14 15" key="1">
    <citation type="journal article" date="2021" name="Elife">
        <title>Chloroplast acquisition without the gene transfer in kleptoplastic sea slugs, Plakobranchus ocellatus.</title>
        <authorList>
            <person name="Maeda T."/>
            <person name="Takahashi S."/>
            <person name="Yoshida T."/>
            <person name="Shimamura S."/>
            <person name="Takaki Y."/>
            <person name="Nagai Y."/>
            <person name="Toyoda A."/>
            <person name="Suzuki Y."/>
            <person name="Arimoto A."/>
            <person name="Ishii H."/>
            <person name="Satoh N."/>
            <person name="Nishiyama T."/>
            <person name="Hasebe M."/>
            <person name="Maruyama T."/>
            <person name="Minagawa J."/>
            <person name="Obokata J."/>
            <person name="Shigenobu S."/>
        </authorList>
    </citation>
    <scope>NUCLEOTIDE SEQUENCE [LARGE SCALE GENOMIC DNA]</scope>
</reference>
<evidence type="ECO:0000256" key="3">
    <source>
        <dbReference type="ARBA" id="ARBA00010617"/>
    </source>
</evidence>
<keyword evidence="15" id="KW-1185">Reference proteome</keyword>
<dbReference type="GO" id="GO:0005789">
    <property type="term" value="C:endoplasmic reticulum membrane"/>
    <property type="evidence" value="ECO:0007669"/>
    <property type="project" value="UniProtKB-SubCell"/>
</dbReference>
<dbReference type="PROSITE" id="PS00086">
    <property type="entry name" value="CYTOCHROME_P450"/>
    <property type="match status" value="1"/>
</dbReference>
<dbReference type="AlphaFoldDB" id="A0AAV4GWR8"/>
<evidence type="ECO:0000256" key="13">
    <source>
        <dbReference type="SAM" id="Phobius"/>
    </source>
</evidence>
<keyword evidence="6" id="KW-0256">Endoplasmic reticulum</keyword>
<dbReference type="GO" id="GO:0016705">
    <property type="term" value="F:oxidoreductase activity, acting on paired donors, with incorporation or reduction of molecular oxygen"/>
    <property type="evidence" value="ECO:0007669"/>
    <property type="project" value="InterPro"/>
</dbReference>
<evidence type="ECO:0000256" key="9">
    <source>
        <dbReference type="ARBA" id="ARBA00043906"/>
    </source>
</evidence>
<evidence type="ECO:0000313" key="15">
    <source>
        <dbReference type="Proteomes" id="UP000762676"/>
    </source>
</evidence>
<evidence type="ECO:0000313" key="14">
    <source>
        <dbReference type="EMBL" id="GFR89968.1"/>
    </source>
</evidence>
<feature type="region of interest" description="Disordered" evidence="12">
    <location>
        <begin position="285"/>
        <end position="304"/>
    </location>
</feature>
<evidence type="ECO:0000256" key="11">
    <source>
        <dbReference type="RuleBase" id="RU000461"/>
    </source>
</evidence>
<evidence type="ECO:0000256" key="10">
    <source>
        <dbReference type="PIRSR" id="PIRSR602401-1"/>
    </source>
</evidence>
<dbReference type="Proteomes" id="UP000762676">
    <property type="component" value="Unassembled WGS sequence"/>
</dbReference>
<dbReference type="InterPro" id="IPR050705">
    <property type="entry name" value="Cytochrome_P450_3A"/>
</dbReference>
<gene>
    <name evidence="14" type="ORF">ElyMa_006138200</name>
</gene>
<dbReference type="GO" id="GO:0005506">
    <property type="term" value="F:iron ion binding"/>
    <property type="evidence" value="ECO:0007669"/>
    <property type="project" value="InterPro"/>
</dbReference>
<dbReference type="EMBL" id="BMAT01012322">
    <property type="protein sequence ID" value="GFR89968.1"/>
    <property type="molecule type" value="Genomic_DNA"/>
</dbReference>
<dbReference type="PRINTS" id="PR00385">
    <property type="entry name" value="P450"/>
</dbReference>
<accession>A0AAV4GWR8</accession>
<evidence type="ECO:0000256" key="1">
    <source>
        <dbReference type="ARBA" id="ARBA00004174"/>
    </source>
</evidence>
<sequence length="515" mass="58955">MDLSWVTTILFLIVIGLIIKYVLYMSSEHGVFKRLGIPSLTPIPVAGNFVREMRIGPLTFQEELYRKFHSEKAYGYYSCKTPILFIRDLDMIRDIAVKHFGTFVNRREFQIDEPLDHMLSMLKDDHWKNVRTTVSPTFSTGKLRRMFHHISSSARTLVEHLREKKDRDQAVELKHVVSCFTMDVIASTGFSVQINSLKEEKSDFVVKAKEIMDTAGRAIFATFFLPFMNKKWDKIGISVFPKGPLQFFSSFVDSALEARKEGANKGLSKTNDFLQLLLESEVENTADNDNMSTEEASELKMSTDRKPLSRTDIQGQAIIFLLAGYDTVSSVMSFTLFLLAENPDCCAKLQQEIDDKLGKRLPTYDNMQDMPYMDMCLNEAMRLYPPGFQLDRVCNQDIEIGGVHIPKGMTVSFPVFAIHRDPAIWTDPMTFNPERFSPENKSDRHPYAHLPFGQGPRNCIGMRLALLEIKVAMSAILQEMTPVTCSESVYPIRLKFFQMVSQDGLWVKMVDRIDF</sequence>
<keyword evidence="4 10" id="KW-0349">Heme</keyword>
<comment type="cofactor">
    <cofactor evidence="10">
        <name>heme</name>
        <dbReference type="ChEBI" id="CHEBI:30413"/>
    </cofactor>
</comment>
<keyword evidence="13" id="KW-0812">Transmembrane</keyword>
<dbReference type="CDD" id="cd11055">
    <property type="entry name" value="CYP3A-like"/>
    <property type="match status" value="1"/>
</dbReference>
<evidence type="ECO:0000256" key="2">
    <source>
        <dbReference type="ARBA" id="ARBA00004406"/>
    </source>
</evidence>
<dbReference type="GO" id="GO:0008395">
    <property type="term" value="F:steroid hydroxylase activity"/>
    <property type="evidence" value="ECO:0007669"/>
    <property type="project" value="TreeGrafter"/>
</dbReference>
<dbReference type="InterPro" id="IPR017972">
    <property type="entry name" value="Cyt_P450_CS"/>
</dbReference>
<keyword evidence="7 11" id="KW-0560">Oxidoreductase</keyword>
<organism evidence="14 15">
    <name type="scientific">Elysia marginata</name>
    <dbReference type="NCBI Taxonomy" id="1093978"/>
    <lineage>
        <taxon>Eukaryota</taxon>
        <taxon>Metazoa</taxon>
        <taxon>Spiralia</taxon>
        <taxon>Lophotrochozoa</taxon>
        <taxon>Mollusca</taxon>
        <taxon>Gastropoda</taxon>
        <taxon>Heterobranchia</taxon>
        <taxon>Euthyneura</taxon>
        <taxon>Panpulmonata</taxon>
        <taxon>Sacoglossa</taxon>
        <taxon>Placobranchoidea</taxon>
        <taxon>Plakobranchidae</taxon>
        <taxon>Elysia</taxon>
    </lineage>
</organism>
<keyword evidence="8 10" id="KW-0408">Iron</keyword>
<feature type="transmembrane region" description="Helical" evidence="13">
    <location>
        <begin position="6"/>
        <end position="24"/>
    </location>
</feature>
<dbReference type="SUPFAM" id="SSF48264">
    <property type="entry name" value="Cytochrome P450"/>
    <property type="match status" value="1"/>
</dbReference>
<feature type="binding site" description="axial binding residue" evidence="10">
    <location>
        <position position="459"/>
    </location>
    <ligand>
        <name>heme</name>
        <dbReference type="ChEBI" id="CHEBI:30413"/>
    </ligand>
    <ligandPart>
        <name>Fe</name>
        <dbReference type="ChEBI" id="CHEBI:18248"/>
    </ligandPart>
</feature>
<dbReference type="InterPro" id="IPR036396">
    <property type="entry name" value="Cyt_P450_sf"/>
</dbReference>
<evidence type="ECO:0000256" key="7">
    <source>
        <dbReference type="ARBA" id="ARBA00023002"/>
    </source>
</evidence>
<dbReference type="FunFam" id="1.10.630.10:FF:000042">
    <property type="entry name" value="Cytochrome P450"/>
    <property type="match status" value="1"/>
</dbReference>
<dbReference type="PANTHER" id="PTHR24302:SF15">
    <property type="entry name" value="FATTY-ACID PEROXYGENASE"/>
    <property type="match status" value="1"/>
</dbReference>
<comment type="similarity">
    <text evidence="3 11">Belongs to the cytochrome P450 family.</text>
</comment>
<evidence type="ECO:0000256" key="5">
    <source>
        <dbReference type="ARBA" id="ARBA00022723"/>
    </source>
</evidence>
<comment type="caution">
    <text evidence="14">The sequence shown here is derived from an EMBL/GenBank/DDBJ whole genome shotgun (WGS) entry which is preliminary data.</text>
</comment>
<keyword evidence="5 10" id="KW-0479">Metal-binding</keyword>
<keyword evidence="13" id="KW-0472">Membrane</keyword>
<dbReference type="Gene3D" id="1.10.630.10">
    <property type="entry name" value="Cytochrome P450"/>
    <property type="match status" value="1"/>
</dbReference>
<evidence type="ECO:0000256" key="12">
    <source>
        <dbReference type="SAM" id="MobiDB-lite"/>
    </source>
</evidence>
<dbReference type="PRINTS" id="PR00463">
    <property type="entry name" value="EP450I"/>
</dbReference>
<evidence type="ECO:0000256" key="6">
    <source>
        <dbReference type="ARBA" id="ARBA00022848"/>
    </source>
</evidence>
<keyword evidence="11" id="KW-0503">Monooxygenase</keyword>
<name>A0AAV4GWR8_9GAST</name>
<evidence type="ECO:0000256" key="8">
    <source>
        <dbReference type="ARBA" id="ARBA00023004"/>
    </source>
</evidence>
<keyword evidence="6" id="KW-0492">Microsome</keyword>
<keyword evidence="13" id="KW-1133">Transmembrane helix</keyword>
<dbReference type="InterPro" id="IPR001128">
    <property type="entry name" value="Cyt_P450"/>
</dbReference>
<protein>
    <submittedName>
        <fullName evidence="14">Cytochrome P450 3A11</fullName>
    </submittedName>
</protein>
<comment type="function">
    <text evidence="9">Cytochromes P450 are a group of heme-thiolate monooxygenases. They oxidize a variety of structurally unrelated compounds, including steroids, fatty acids, and xenobiotics.</text>
</comment>
<evidence type="ECO:0000256" key="4">
    <source>
        <dbReference type="ARBA" id="ARBA00022617"/>
    </source>
</evidence>
<dbReference type="PANTHER" id="PTHR24302">
    <property type="entry name" value="CYTOCHROME P450 FAMILY 3"/>
    <property type="match status" value="1"/>
</dbReference>
<comment type="subcellular location">
    <subcellularLocation>
        <location evidence="2">Endoplasmic reticulum membrane</location>
        <topology evidence="2">Peripheral membrane protein</topology>
    </subcellularLocation>
    <subcellularLocation>
        <location evidence="1">Microsome membrane</location>
        <topology evidence="1">Peripheral membrane protein</topology>
    </subcellularLocation>
</comment>
<dbReference type="Pfam" id="PF00067">
    <property type="entry name" value="p450"/>
    <property type="match status" value="1"/>
</dbReference>
<proteinExistence type="inferred from homology"/>